<keyword evidence="2" id="KW-0245">EGF-like domain</keyword>
<dbReference type="InterPro" id="IPR023415">
    <property type="entry name" value="LDLR_class-A_CS"/>
</dbReference>
<comment type="caution">
    <text evidence="2">Lacks conserved residue(s) required for the propagation of feature annotation.</text>
</comment>
<keyword evidence="4" id="KW-1133">Transmembrane helix</keyword>
<feature type="disulfide bond" evidence="3">
    <location>
        <begin position="1477"/>
        <end position="1489"/>
    </location>
</feature>
<accession>A0ABM3XHF0</accession>
<feature type="disulfide bond" evidence="3">
    <location>
        <begin position="1484"/>
        <end position="1502"/>
    </location>
</feature>
<dbReference type="SUPFAM" id="SSF49899">
    <property type="entry name" value="Concanavalin A-like lectins/glucanases"/>
    <property type="match status" value="9"/>
</dbReference>
<keyword evidence="8" id="KW-1185">Reference proteome</keyword>
<proteinExistence type="predicted"/>
<name>A0ABM3XHF0_ERIEU</name>
<feature type="domain" description="MAM" evidence="7">
    <location>
        <begin position="1299"/>
        <end position="1459"/>
    </location>
</feature>
<feature type="domain" description="MAM" evidence="7">
    <location>
        <begin position="247"/>
        <end position="421"/>
    </location>
</feature>
<feature type="disulfide bond" evidence="3">
    <location>
        <begin position="1265"/>
        <end position="1283"/>
    </location>
</feature>
<evidence type="ECO:0000259" key="6">
    <source>
        <dbReference type="PROSITE" id="PS50026"/>
    </source>
</evidence>
<dbReference type="Pfam" id="PF00629">
    <property type="entry name" value="MAM"/>
    <property type="match status" value="9"/>
</dbReference>
<evidence type="ECO:0000256" key="4">
    <source>
        <dbReference type="SAM" id="Phobius"/>
    </source>
</evidence>
<dbReference type="SUPFAM" id="SSF57196">
    <property type="entry name" value="EGF/Laminin"/>
    <property type="match status" value="1"/>
</dbReference>
<keyword evidence="1 2" id="KW-1015">Disulfide bond</keyword>
<evidence type="ECO:0000256" key="1">
    <source>
        <dbReference type="ARBA" id="ARBA00023157"/>
    </source>
</evidence>
<dbReference type="PROSITE" id="PS50068">
    <property type="entry name" value="LDLRA_2"/>
    <property type="match status" value="9"/>
</dbReference>
<dbReference type="InterPro" id="IPR000742">
    <property type="entry name" value="EGF"/>
</dbReference>
<dbReference type="PROSITE" id="PS50060">
    <property type="entry name" value="MAM_2"/>
    <property type="match status" value="9"/>
</dbReference>
<feature type="domain" description="MAM" evidence="7">
    <location>
        <begin position="857"/>
        <end position="1018"/>
    </location>
</feature>
<dbReference type="PROSITE" id="PS01209">
    <property type="entry name" value="LDLRA_1"/>
    <property type="match status" value="7"/>
</dbReference>
<dbReference type="Pfam" id="PF00057">
    <property type="entry name" value="Ldl_recept_a"/>
    <property type="match status" value="6"/>
</dbReference>
<feature type="transmembrane region" description="Helical" evidence="4">
    <location>
        <begin position="2069"/>
        <end position="2093"/>
    </location>
</feature>
<organism evidence="8 9">
    <name type="scientific">Erinaceus europaeus</name>
    <name type="common">Western European hedgehog</name>
    <dbReference type="NCBI Taxonomy" id="9365"/>
    <lineage>
        <taxon>Eukaryota</taxon>
        <taxon>Metazoa</taxon>
        <taxon>Chordata</taxon>
        <taxon>Craniata</taxon>
        <taxon>Vertebrata</taxon>
        <taxon>Euteleostomi</taxon>
        <taxon>Mammalia</taxon>
        <taxon>Eutheria</taxon>
        <taxon>Laurasiatheria</taxon>
        <taxon>Eulipotyphla</taxon>
        <taxon>Erinaceidae</taxon>
        <taxon>Erinaceinae</taxon>
        <taxon>Erinaceus</taxon>
    </lineage>
</organism>
<gene>
    <name evidence="9" type="primary">MALRD1</name>
</gene>
<dbReference type="PANTHER" id="PTHR23282:SF140">
    <property type="entry name" value="MAM AND LDL-RECEPTOR CLASS A DOMAIN-CONTAINING PROTEIN 1"/>
    <property type="match status" value="1"/>
</dbReference>
<evidence type="ECO:0000256" key="5">
    <source>
        <dbReference type="SAM" id="SignalP"/>
    </source>
</evidence>
<dbReference type="InterPro" id="IPR000998">
    <property type="entry name" value="MAM_dom"/>
</dbReference>
<feature type="disulfide bond" evidence="3">
    <location>
        <begin position="838"/>
        <end position="853"/>
    </location>
</feature>
<dbReference type="RefSeq" id="XP_060048240.1">
    <property type="nucleotide sequence ID" value="XM_060192257.1"/>
</dbReference>
<sequence>MLAFSENGALGFLWIACAFISTLVEQGTEGFLCSNGVSLPPDNVCDFTDQCGDGSDEQQCWTYERCDFENGLCSMTQDQSLQLGWMRRNGMDILAPPFHDHSGDKSAHFLSLVPQLKSTSSNLRTRIFLPTNDQLACQITFYYFSSQVSGKLTAGLQTACDSPVQHLWQQNTAGLHNQWERKVIKIESSQKFQVVFQGKVNPTYKQDEVLAIDDISFSSGCLPANDTNLPCQETSRAEQELCHHDTSLCRFESSNEGLRLCKVCGFEFDMCNWASEAPDGHISWTRTKAKEVPALQSPPQEDQSGNDEGYYMWLGTKPESTLNPIESRAYLSSSVCHCLGESCHLQFYYSMENSVLRVRLYNAKEEEMFWTYNTSTHRQWVKAHILIPKGMKTFKIVFEGTTLNQKGFLGLDQIWVYTCTQAPSTALCSAWEFTCTSGQCIPRESVCDSWQDCSDQSDEDPFRCSNRLTCDFESGFCGWEPHLLEDSRWELVKGLASEQHQLPEADHPRNTNHGSFIYFGAQQSPGVAKLGSPVLIKSLTTSIPCQVQFWYYLSQRSYLWVFTRTSLDGNLQMQGNLIGDSDSQWRQAKVNLYAKAGESTLPFQVILEATVLSSNATASLDNISISQECRISHKPLPGTSVLDTFSRCDFEANNCGWFEAISGDHFDWVWSSRGDLSADAEQQAPPGDHTHGTTQGNFMFILKESNSLSQVAKLQSPTFSQAGPGCMLSFWFYNYGLSVGAAELQLHLEKSGDSTVLWRVLYNQGNQWSQATIQLGRLAQPFHLSLNKVSLGIYNGVSAIDDIRFENCTLPHSVESCEGPDNFWCEHTKACIERLHVCDLVDDCGDNTDENDCTPALQCNFENGICNWEQATDDDFDWTRNQGPTTTPNTGPMKDNTLGTAKGHYLYIESSEPQVFQNTAALLSPILNATTPEGCTFRFYYHMFGKHIYRLAVYQRVWSNTKGQLLWQIFGNQGNRWMRQHLHISSRQPIQIVMEASVGDGFTGDIAVDDLSFMDCTLYPGNLPVDLPAPPETSVPVTLPPHNCTDSEFVCRSSGHCVKKIQVCDFRYDCFDKSDESSCVMEVCTFEKRNLCKWYQPVPENLIQDSNTFRWGLGNGISIHHGEEDHRPSVDHTRNTIYAWYLYADSSNGKFGDVADILTPMISRTGPQCTLVFWTHMNGATVGSLQVLSKKDNATAKLWAQNGQQGAEWKKVEVFLGVHSHIQIVFRAKRGISYMGDVALDDISFQDCSPLLNLVRKCTAQEFMCANKHCIAKDKLCDFVNDCADNSDETAVICSTSSGRCDFEFDLCSWEQDQDDDFDWNLKAASTPALGTEPAADHTLRNSSGHYIFIKSWFPQQPMRAARISSPVISRSSKNCKIIFHYHMYGDGIGALTLIQESVSNQTKVLLNLTGEQGNFWQKKELSLSGDEDFRLKFEGIVGNGHRGDIALDDIVLTKNCLLSHHPVEEDTAPPLPAGHCPHGYLECHNGKCYSPEQSCNFVDDCGDYTDENECGSSCTFEKGWCGWQNSLAENFDWVLGVGSHQSLRPPRDHTLGDGNGHFLYLEATPVGLQGEAAHLRSTVWQESSTTCTLSFWYFISTKATGSIQILIKTEKGVSKVWQESEQSSGACWQKAIILLGKLRNFEVIFQGIRTRDLGGGAAIDDIEFQNCMTEGETLETCPETTDFLCQDKTCIASHLVCDYKPDCLDGSDEAQCGQYTSTTGSCSFEAASGNWTTACGLIQDAQEDSSWAIGSSTEAQTPDSDHTPGSGRNFLYVMSSGHKEGYPARIITSQYFPASLGLCAVRFWFYMVDPKSMGVLKVYTIEESGLNIVMWSVIRNKRMGWLYGHATLSSYGPFKVAFEADLDGSEHILIALDDISFTPECISGGLVTPQPSLCDSHLFSCIYKPQCIPLSGKCDGQDDCLDGTDEMDCPLSLPPPQLCGEMEFQCSTHQCVPALLLCDGVPDCPLNEDESSCSSASESCPDGGLVCASSNSCIPAHQRCDGFVHCMEFQLDESSCSECPRDYCKNHGTCVVEKTGPVCRCVQGWRGNRCHMQLGPPMGGSSYTQNNIWTLLGIGLAFLMTHIIVAVLCFLANRKVPRKIKRSVNCAFVNPVYGNWNNPEKTESSVYSFSNPLYGRMPGSLETIRDHLK</sequence>
<dbReference type="SUPFAM" id="SSF57424">
    <property type="entry name" value="LDL receptor-like module"/>
    <property type="match status" value="9"/>
</dbReference>
<evidence type="ECO:0000313" key="9">
    <source>
        <dbReference type="RefSeq" id="XP_060048240.1"/>
    </source>
</evidence>
<dbReference type="CDD" id="cd00112">
    <property type="entry name" value="LDLa"/>
    <property type="match status" value="9"/>
</dbReference>
<feature type="disulfide bond" evidence="3">
    <location>
        <begin position="1496"/>
        <end position="1511"/>
    </location>
</feature>
<dbReference type="PROSITE" id="PS50026">
    <property type="entry name" value="EGF_3"/>
    <property type="match status" value="1"/>
</dbReference>
<dbReference type="Gene3D" id="4.10.400.10">
    <property type="entry name" value="Low-density Lipoprotein Receptor"/>
    <property type="match status" value="10"/>
</dbReference>
<keyword evidence="4" id="KW-0472">Membrane</keyword>
<dbReference type="SMART" id="SM00137">
    <property type="entry name" value="MAM"/>
    <property type="match status" value="9"/>
</dbReference>
<evidence type="ECO:0000313" key="8">
    <source>
        <dbReference type="Proteomes" id="UP001652624"/>
    </source>
</evidence>
<feature type="disulfide bond" evidence="3">
    <location>
        <begin position="1064"/>
        <end position="1079"/>
    </location>
</feature>
<feature type="disulfide bond" evidence="3">
    <location>
        <begin position="1698"/>
        <end position="1713"/>
    </location>
</feature>
<feature type="disulfide bond" evidence="3">
    <location>
        <begin position="1940"/>
        <end position="1952"/>
    </location>
</feature>
<feature type="domain" description="MAM" evidence="7">
    <location>
        <begin position="646"/>
        <end position="810"/>
    </location>
</feature>
<reference evidence="9" key="1">
    <citation type="submission" date="2025-08" db="UniProtKB">
        <authorList>
            <consortium name="RefSeq"/>
        </authorList>
    </citation>
    <scope>IDENTIFICATION</scope>
</reference>
<feature type="domain" description="MAM" evidence="7">
    <location>
        <begin position="468"/>
        <end position="631"/>
    </location>
</feature>
<feature type="disulfide bond" evidence="3">
    <location>
        <begin position="45"/>
        <end position="60"/>
    </location>
</feature>
<dbReference type="Gene3D" id="2.10.25.10">
    <property type="entry name" value="Laminin"/>
    <property type="match status" value="1"/>
</dbReference>
<dbReference type="SMART" id="SM00181">
    <property type="entry name" value="EGF"/>
    <property type="match status" value="1"/>
</dbReference>
<dbReference type="Gene3D" id="2.60.120.200">
    <property type="match status" value="9"/>
</dbReference>
<feature type="disulfide bond" evidence="3">
    <location>
        <begin position="435"/>
        <end position="453"/>
    </location>
</feature>
<evidence type="ECO:0000259" key="7">
    <source>
        <dbReference type="PROSITE" id="PS50060"/>
    </source>
</evidence>
<feature type="domain" description="EGF-like" evidence="6">
    <location>
        <begin position="2018"/>
        <end position="2052"/>
    </location>
</feature>
<dbReference type="InterPro" id="IPR036055">
    <property type="entry name" value="LDL_receptor-like_sf"/>
</dbReference>
<feature type="signal peptide" evidence="5">
    <location>
        <begin position="1"/>
        <end position="30"/>
    </location>
</feature>
<feature type="domain" description="MAM" evidence="7">
    <location>
        <begin position="1513"/>
        <end position="1670"/>
    </location>
</feature>
<feature type="disulfide bond" evidence="3">
    <location>
        <begin position="1686"/>
        <end position="1704"/>
    </location>
</feature>
<dbReference type="PROSITE" id="PS01186">
    <property type="entry name" value="EGF_2"/>
    <property type="match status" value="1"/>
</dbReference>
<evidence type="ECO:0000256" key="3">
    <source>
        <dbReference type="PROSITE-ProRule" id="PRU00124"/>
    </source>
</evidence>
<feature type="disulfide bond" evidence="2">
    <location>
        <begin position="2042"/>
        <end position="2051"/>
    </location>
</feature>
<dbReference type="CDD" id="cd00054">
    <property type="entry name" value="EGF_CA"/>
    <property type="match status" value="1"/>
</dbReference>
<dbReference type="InterPro" id="IPR013320">
    <property type="entry name" value="ConA-like_dom_sf"/>
</dbReference>
<dbReference type="GeneID" id="103116768"/>
<feature type="disulfide bond" evidence="3">
    <location>
        <begin position="1258"/>
        <end position="1270"/>
    </location>
</feature>
<keyword evidence="4" id="KW-0812">Transmembrane</keyword>
<feature type="disulfide bond" evidence="3">
    <location>
        <begin position="1915"/>
        <end position="1930"/>
    </location>
</feature>
<feature type="domain" description="MAM" evidence="7">
    <location>
        <begin position="64"/>
        <end position="223"/>
    </location>
</feature>
<protein>
    <submittedName>
        <fullName evidence="9">MAM and LDL-receptor class A domain-containing protein 1</fullName>
    </submittedName>
</protein>
<feature type="domain" description="MAM" evidence="7">
    <location>
        <begin position="1082"/>
        <end position="1250"/>
    </location>
</feature>
<dbReference type="PRINTS" id="PR00261">
    <property type="entry name" value="LDLRECEPTOR"/>
</dbReference>
<dbReference type="InterPro" id="IPR002172">
    <property type="entry name" value="LDrepeatLR_classA_rpt"/>
</dbReference>
<evidence type="ECO:0000256" key="2">
    <source>
        <dbReference type="PROSITE-ProRule" id="PRU00076"/>
    </source>
</evidence>
<dbReference type="Pfam" id="PF00008">
    <property type="entry name" value="EGF"/>
    <property type="match status" value="1"/>
</dbReference>
<dbReference type="SMART" id="SM00192">
    <property type="entry name" value="LDLa"/>
    <property type="match status" value="10"/>
</dbReference>
<feature type="disulfide bond" evidence="3">
    <location>
        <begin position="33"/>
        <end position="51"/>
    </location>
</feature>
<feature type="disulfide bond" evidence="3">
    <location>
        <begin position="1959"/>
        <end position="1974"/>
    </location>
</feature>
<dbReference type="CDD" id="cd06263">
    <property type="entry name" value="MAM"/>
    <property type="match status" value="8"/>
</dbReference>
<dbReference type="PROSITE" id="PS00022">
    <property type="entry name" value="EGF_1"/>
    <property type="match status" value="1"/>
</dbReference>
<feature type="disulfide bond" evidence="3">
    <location>
        <begin position="1947"/>
        <end position="1965"/>
    </location>
</feature>
<feature type="domain" description="MAM" evidence="7">
    <location>
        <begin position="1721"/>
        <end position="1884"/>
    </location>
</feature>
<dbReference type="InterPro" id="IPR051560">
    <property type="entry name" value="MAM_domain-containing"/>
</dbReference>
<feature type="disulfide bond" evidence="3">
    <location>
        <begin position="428"/>
        <end position="440"/>
    </location>
</feature>
<dbReference type="PANTHER" id="PTHR23282">
    <property type="entry name" value="APICAL ENDOSOMAL GLYCOPROTEIN PRECURSOR"/>
    <property type="match status" value="1"/>
</dbReference>
<feature type="chain" id="PRO_5047042490" evidence="5">
    <location>
        <begin position="31"/>
        <end position="2150"/>
    </location>
</feature>
<keyword evidence="5" id="KW-0732">Signal</keyword>
<dbReference type="Proteomes" id="UP001652624">
    <property type="component" value="Chromosome 6"/>
</dbReference>